<feature type="compositionally biased region" description="Basic residues" evidence="1">
    <location>
        <begin position="17"/>
        <end position="26"/>
    </location>
</feature>
<proteinExistence type="predicted"/>
<dbReference type="EMBL" id="AP014598">
    <property type="protein sequence ID" value="BAU19168.1"/>
    <property type="molecule type" value="Genomic_DNA"/>
</dbReference>
<sequence>MQKYKIKQKATKERTIKLRRNRKSDE</sequence>
<evidence type="ECO:0000256" key="1">
    <source>
        <dbReference type="SAM" id="MobiDB-lite"/>
    </source>
</evidence>
<name>A0A0T7APX0_PREIN</name>
<dbReference type="AlphaFoldDB" id="A0A0T7APX0"/>
<feature type="region of interest" description="Disordered" evidence="1">
    <location>
        <begin position="1"/>
        <end position="26"/>
    </location>
</feature>
<protein>
    <submittedName>
        <fullName evidence="2">Uncharacterized protein</fullName>
    </submittedName>
</protein>
<dbReference type="Proteomes" id="UP000217431">
    <property type="component" value="Chromosome II"/>
</dbReference>
<evidence type="ECO:0000313" key="2">
    <source>
        <dbReference type="EMBL" id="BAU19168.1"/>
    </source>
</evidence>
<evidence type="ECO:0000313" key="3">
    <source>
        <dbReference type="Proteomes" id="UP000217431"/>
    </source>
</evidence>
<reference evidence="2 3" key="1">
    <citation type="journal article" date="2016" name="DNA Res.">
        <title>The complete genome sequencing of Prevotella intermedia strain OMA14 and a subsequent fine-scale, intra-species genomic comparison reveal an unusual amplification of conjugative and mobile transposons and identify a novel Prevotella-lineage-specific repeat.</title>
        <authorList>
            <person name="Naito M."/>
            <person name="Ogura Y."/>
            <person name="Itoh T."/>
            <person name="Shoji M."/>
            <person name="Okamoto M."/>
            <person name="Hayashi T."/>
            <person name="Nakayama K."/>
        </authorList>
    </citation>
    <scope>NUCLEOTIDE SEQUENCE [LARGE SCALE GENOMIC DNA]</scope>
    <source>
        <strain evidence="2 3">OMA14</strain>
    </source>
</reference>
<organism evidence="2 3">
    <name type="scientific">Prevotella intermedia</name>
    <dbReference type="NCBI Taxonomy" id="28131"/>
    <lineage>
        <taxon>Bacteria</taxon>
        <taxon>Pseudomonadati</taxon>
        <taxon>Bacteroidota</taxon>
        <taxon>Bacteroidia</taxon>
        <taxon>Bacteroidales</taxon>
        <taxon>Prevotellaceae</taxon>
        <taxon>Prevotella</taxon>
    </lineage>
</organism>
<accession>A0A0T7APX0</accession>
<gene>
    <name evidence="2" type="ORF">PIOMA14_II_0664</name>
</gene>